<organism evidence="2 3">
    <name type="scientific">Drosophila gunungcola</name>
    <name type="common">fruit fly</name>
    <dbReference type="NCBI Taxonomy" id="103775"/>
    <lineage>
        <taxon>Eukaryota</taxon>
        <taxon>Metazoa</taxon>
        <taxon>Ecdysozoa</taxon>
        <taxon>Arthropoda</taxon>
        <taxon>Hexapoda</taxon>
        <taxon>Insecta</taxon>
        <taxon>Pterygota</taxon>
        <taxon>Neoptera</taxon>
        <taxon>Endopterygota</taxon>
        <taxon>Diptera</taxon>
        <taxon>Brachycera</taxon>
        <taxon>Muscomorpha</taxon>
        <taxon>Ephydroidea</taxon>
        <taxon>Drosophilidae</taxon>
        <taxon>Drosophila</taxon>
        <taxon>Sophophora</taxon>
    </lineage>
</organism>
<keyword evidence="3" id="KW-1185">Reference proteome</keyword>
<dbReference type="AlphaFoldDB" id="A0A9P9YH21"/>
<evidence type="ECO:0000313" key="2">
    <source>
        <dbReference type="EMBL" id="KAI8036419.1"/>
    </source>
</evidence>
<name>A0A9P9YH21_9MUSC</name>
<accession>A0A9P9YH21</accession>
<feature type="region of interest" description="Disordered" evidence="1">
    <location>
        <begin position="1"/>
        <end position="59"/>
    </location>
</feature>
<proteinExistence type="predicted"/>
<feature type="non-terminal residue" evidence="2">
    <location>
        <position position="77"/>
    </location>
</feature>
<protein>
    <submittedName>
        <fullName evidence="2">Uncharacterized protein</fullName>
    </submittedName>
</protein>
<dbReference type="Proteomes" id="UP001059596">
    <property type="component" value="Unassembled WGS sequence"/>
</dbReference>
<evidence type="ECO:0000256" key="1">
    <source>
        <dbReference type="SAM" id="MobiDB-lite"/>
    </source>
</evidence>
<feature type="compositionally biased region" description="Polar residues" evidence="1">
    <location>
        <begin position="40"/>
        <end position="52"/>
    </location>
</feature>
<dbReference type="EMBL" id="JAMKOV010000019">
    <property type="protein sequence ID" value="KAI8036419.1"/>
    <property type="molecule type" value="Genomic_DNA"/>
</dbReference>
<gene>
    <name evidence="2" type="ORF">M5D96_010724</name>
</gene>
<comment type="caution">
    <text evidence="2">The sequence shown here is derived from an EMBL/GenBank/DDBJ whole genome shotgun (WGS) entry which is preliminary data.</text>
</comment>
<sequence>RFGPEPGSDQNQHIDKPIRNPNRNKVKLKWIRSPDKDSQKQPQKNQKLSIKNTGKIHSCKPKGEKELTYFLTRHQIY</sequence>
<reference evidence="2" key="1">
    <citation type="journal article" date="2023" name="Genome Biol. Evol.">
        <title>Long-read-based Genome Assembly of Drosophila gunungcola Reveals Fewer Chemosensory Genes in Flower-breeding Species.</title>
        <authorList>
            <person name="Negi A."/>
            <person name="Liao B.Y."/>
            <person name="Yeh S.D."/>
        </authorList>
    </citation>
    <scope>NUCLEOTIDE SEQUENCE</scope>
    <source>
        <strain evidence="2">Sukarami</strain>
    </source>
</reference>
<evidence type="ECO:0000313" key="3">
    <source>
        <dbReference type="Proteomes" id="UP001059596"/>
    </source>
</evidence>